<dbReference type="InterPro" id="IPR027417">
    <property type="entry name" value="P-loop_NTPase"/>
</dbReference>
<name>A0A5M8FRU0_9GAMM</name>
<sequence>MTSAVGPSAAIDPASAYQAAIADGAFQPDPAQAAAAQRLSRLYDALLKQPSASRATPGRLARLLRRRQADEPSGVRGLYLWGGVGRGKTWLMDLFVAALPSADRRRVHFHRFMQGVHADLNRLKGQPDPLRIIGAETASRCRVLCLDEMQVNDITDAMIMAGLLKALFDHGVTLVTTSNIPPDGLYRAGLQRDRFLPAIDLMQRHCEVLELASPTDYRLRQLEQASTYLSPLNDAAEQALARQFDALSTPRRRRGEPVTINDRAIPAVAWDDGVVWFDFDVICHIPRSKLDYVEVARCFHTLLLSHVRRLGDEHTNIAHRLISLIDAVYDCNVKLILSAEAPPETLYQGRDLAFEFQRTRSRLIEMQSRQYLARPHLA</sequence>
<accession>A0A5M8FRU0</accession>
<dbReference type="GO" id="GO:0032153">
    <property type="term" value="C:cell division site"/>
    <property type="evidence" value="ECO:0007669"/>
    <property type="project" value="TreeGrafter"/>
</dbReference>
<dbReference type="PANTHER" id="PTHR12169:SF6">
    <property type="entry name" value="AFG1-LIKE ATPASE"/>
    <property type="match status" value="1"/>
</dbReference>
<dbReference type="EMBL" id="VWXX01000023">
    <property type="protein sequence ID" value="KAA6184172.1"/>
    <property type="molecule type" value="Genomic_DNA"/>
</dbReference>
<dbReference type="OrthoDB" id="9774491at2"/>
<dbReference type="AlphaFoldDB" id="A0A5M8FRU0"/>
<dbReference type="SUPFAM" id="SSF52540">
    <property type="entry name" value="P-loop containing nucleoside triphosphate hydrolases"/>
    <property type="match status" value="1"/>
</dbReference>
<dbReference type="GO" id="GO:0005524">
    <property type="term" value="F:ATP binding"/>
    <property type="evidence" value="ECO:0007669"/>
    <property type="project" value="UniProtKB-KW"/>
</dbReference>
<evidence type="ECO:0000256" key="2">
    <source>
        <dbReference type="ARBA" id="ARBA00022840"/>
    </source>
</evidence>
<dbReference type="NCBIfam" id="NF040713">
    <property type="entry name" value="ZapE"/>
    <property type="match status" value="1"/>
</dbReference>
<dbReference type="GO" id="GO:0005737">
    <property type="term" value="C:cytoplasm"/>
    <property type="evidence" value="ECO:0007669"/>
    <property type="project" value="TreeGrafter"/>
</dbReference>
<evidence type="ECO:0000313" key="3">
    <source>
        <dbReference type="EMBL" id="KAA6184172.1"/>
    </source>
</evidence>
<dbReference type="RefSeq" id="WP_150093908.1">
    <property type="nucleotide sequence ID" value="NZ_JBFUOH010000105.1"/>
</dbReference>
<keyword evidence="4" id="KW-1185">Reference proteome</keyword>
<evidence type="ECO:0000313" key="4">
    <source>
        <dbReference type="Proteomes" id="UP000322981"/>
    </source>
</evidence>
<evidence type="ECO:0000256" key="1">
    <source>
        <dbReference type="ARBA" id="ARBA00022741"/>
    </source>
</evidence>
<keyword evidence="2" id="KW-0067">ATP-binding</keyword>
<gene>
    <name evidence="3" type="ORF">F2Q65_13350</name>
</gene>
<proteinExistence type="predicted"/>
<reference evidence="3 4" key="1">
    <citation type="submission" date="2019-09" db="EMBL/GenBank/DDBJ databases">
        <title>Whole-genome sequence of the purple sulfur bacterium Thiohalocapsa marina DSM 19078.</title>
        <authorList>
            <person name="Kyndt J.A."/>
            <person name="Meyer T.E."/>
        </authorList>
    </citation>
    <scope>NUCLEOTIDE SEQUENCE [LARGE SCALE GENOMIC DNA]</scope>
    <source>
        <strain evidence="3 4">DSM 19078</strain>
    </source>
</reference>
<dbReference type="Gene3D" id="3.40.50.300">
    <property type="entry name" value="P-loop containing nucleotide triphosphate hydrolases"/>
    <property type="match status" value="1"/>
</dbReference>
<comment type="caution">
    <text evidence="3">The sequence shown here is derived from an EMBL/GenBank/DDBJ whole genome shotgun (WGS) entry which is preliminary data.</text>
</comment>
<organism evidence="3 4">
    <name type="scientific">Thiohalocapsa marina</name>
    <dbReference type="NCBI Taxonomy" id="424902"/>
    <lineage>
        <taxon>Bacteria</taxon>
        <taxon>Pseudomonadati</taxon>
        <taxon>Pseudomonadota</taxon>
        <taxon>Gammaproteobacteria</taxon>
        <taxon>Chromatiales</taxon>
        <taxon>Chromatiaceae</taxon>
        <taxon>Thiohalocapsa</taxon>
    </lineage>
</organism>
<dbReference type="GO" id="GO:0016887">
    <property type="term" value="F:ATP hydrolysis activity"/>
    <property type="evidence" value="ECO:0007669"/>
    <property type="project" value="InterPro"/>
</dbReference>
<protein>
    <submittedName>
        <fullName evidence="3">AFG1 family ATPase</fullName>
    </submittedName>
</protein>
<dbReference type="GO" id="GO:0051301">
    <property type="term" value="P:cell division"/>
    <property type="evidence" value="ECO:0007669"/>
    <property type="project" value="TreeGrafter"/>
</dbReference>
<dbReference type="InterPro" id="IPR005654">
    <property type="entry name" value="ATPase_AFG1-like"/>
</dbReference>
<dbReference type="Proteomes" id="UP000322981">
    <property type="component" value="Unassembled WGS sequence"/>
</dbReference>
<dbReference type="Pfam" id="PF03969">
    <property type="entry name" value="AFG1_ATPase"/>
    <property type="match status" value="1"/>
</dbReference>
<keyword evidence="1" id="KW-0547">Nucleotide-binding</keyword>
<dbReference type="PANTHER" id="PTHR12169">
    <property type="entry name" value="ATPASE N2B"/>
    <property type="match status" value="1"/>
</dbReference>